<sequence length="239" mass="28444">MLRDRDIREPLFDFLEEYFGKVRIIEEKTTGRSRADLVMVLPDSLYGIEIKSDADTYARLSRQVKDYDLSYDCNIVVVGSSHGLHIREHVPEYWGVITVEPAEDGLDFYILRLPEKNPKMNWKRKLSILWRPELAQIQEWNGMPKYKDRSKSFVCEKIAEKAADPEEEALIRRQVSEILFERDYSRVGELLAEFRKGEIQKKLDTETDPEKRLELMMEQAERRKRFRRRRRRKKSFGGP</sequence>
<reference evidence="1" key="1">
    <citation type="journal article" date="2021" name="PeerJ">
        <title>Extensive microbial diversity within the chicken gut microbiome revealed by metagenomics and culture.</title>
        <authorList>
            <person name="Gilroy R."/>
            <person name="Ravi A."/>
            <person name="Getino M."/>
            <person name="Pursley I."/>
            <person name="Horton D.L."/>
            <person name="Alikhan N.F."/>
            <person name="Baker D."/>
            <person name="Gharbi K."/>
            <person name="Hall N."/>
            <person name="Watson M."/>
            <person name="Adriaenssens E.M."/>
            <person name="Foster-Nyarko E."/>
            <person name="Jarju S."/>
            <person name="Secka A."/>
            <person name="Antonio M."/>
            <person name="Oren A."/>
            <person name="Chaudhuri R.R."/>
            <person name="La Ragione R."/>
            <person name="Hildebrand F."/>
            <person name="Pallen M.J."/>
        </authorList>
    </citation>
    <scope>NUCLEOTIDE SEQUENCE</scope>
    <source>
        <strain evidence="1">CHK185-5351</strain>
    </source>
</reference>
<dbReference type="Proteomes" id="UP000823849">
    <property type="component" value="Unassembled WGS sequence"/>
</dbReference>
<protein>
    <submittedName>
        <fullName evidence="1">Sce7726 family protein</fullName>
    </submittedName>
</protein>
<dbReference type="InterPro" id="IPR047729">
    <property type="entry name" value="Sce7726-like"/>
</dbReference>
<dbReference type="NCBIfam" id="NF033832">
    <property type="entry name" value="sce7726_fam"/>
    <property type="match status" value="1"/>
</dbReference>
<evidence type="ECO:0000313" key="1">
    <source>
        <dbReference type="EMBL" id="HJC14909.1"/>
    </source>
</evidence>
<gene>
    <name evidence="1" type="ORF">H9705_03635</name>
</gene>
<organism evidence="1 2">
    <name type="scientific">Candidatus Fusicatenibacter intestinigallinarum</name>
    <dbReference type="NCBI Taxonomy" id="2838598"/>
    <lineage>
        <taxon>Bacteria</taxon>
        <taxon>Bacillati</taxon>
        <taxon>Bacillota</taxon>
        <taxon>Clostridia</taxon>
        <taxon>Lachnospirales</taxon>
        <taxon>Lachnospiraceae</taxon>
        <taxon>Fusicatenibacter</taxon>
    </lineage>
</organism>
<evidence type="ECO:0000313" key="2">
    <source>
        <dbReference type="Proteomes" id="UP000823849"/>
    </source>
</evidence>
<comment type="caution">
    <text evidence="1">The sequence shown here is derived from an EMBL/GenBank/DDBJ whole genome shotgun (WGS) entry which is preliminary data.</text>
</comment>
<accession>A0A9D2SMN9</accession>
<dbReference type="AlphaFoldDB" id="A0A9D2SMN9"/>
<proteinExistence type="predicted"/>
<dbReference type="EMBL" id="DWWU01000015">
    <property type="protein sequence ID" value="HJC14909.1"/>
    <property type="molecule type" value="Genomic_DNA"/>
</dbReference>
<name>A0A9D2SMN9_9FIRM</name>
<reference evidence="1" key="2">
    <citation type="submission" date="2021-04" db="EMBL/GenBank/DDBJ databases">
        <authorList>
            <person name="Gilroy R."/>
        </authorList>
    </citation>
    <scope>NUCLEOTIDE SEQUENCE</scope>
    <source>
        <strain evidence="1">CHK185-5351</strain>
    </source>
</reference>